<evidence type="ECO:0000313" key="1">
    <source>
        <dbReference type="EMBL" id="TKD51572.1"/>
    </source>
</evidence>
<protein>
    <recommendedName>
        <fullName evidence="3">Serine kinase</fullName>
    </recommendedName>
</protein>
<dbReference type="AlphaFoldDB" id="A0A4U1L492"/>
<dbReference type="EMBL" id="SWKR01000002">
    <property type="protein sequence ID" value="TKD51572.1"/>
    <property type="molecule type" value="Genomic_DNA"/>
</dbReference>
<reference evidence="1 2" key="1">
    <citation type="submission" date="2019-04" db="EMBL/GenBank/DDBJ databases">
        <authorList>
            <person name="Yang Y."/>
            <person name="Wei D."/>
        </authorList>
    </citation>
    <scope>NUCLEOTIDE SEQUENCE [LARGE SCALE GENOMIC DNA]</scope>
    <source>
        <strain evidence="1 2">L-1-4w-11</strain>
    </source>
</reference>
<name>A0A4U1L492_9SPHN</name>
<dbReference type="RefSeq" id="WP_136943508.1">
    <property type="nucleotide sequence ID" value="NZ_SWKR01000002.1"/>
</dbReference>
<gene>
    <name evidence="1" type="ORF">FBR43_13015</name>
</gene>
<dbReference type="OrthoDB" id="3213869at2"/>
<organism evidence="1 2">
    <name type="scientific">Sphingomonas baiyangensis</name>
    <dbReference type="NCBI Taxonomy" id="2572576"/>
    <lineage>
        <taxon>Bacteria</taxon>
        <taxon>Pseudomonadati</taxon>
        <taxon>Pseudomonadota</taxon>
        <taxon>Alphaproteobacteria</taxon>
        <taxon>Sphingomonadales</taxon>
        <taxon>Sphingomonadaceae</taxon>
        <taxon>Sphingomonas</taxon>
    </lineage>
</organism>
<dbReference type="SUPFAM" id="SSF53795">
    <property type="entry name" value="PEP carboxykinase-like"/>
    <property type="match status" value="1"/>
</dbReference>
<evidence type="ECO:0008006" key="3">
    <source>
        <dbReference type="Google" id="ProtNLM"/>
    </source>
</evidence>
<proteinExistence type="predicted"/>
<sequence length="301" mass="31822">MKRCIAYGLVTETDIAVRGADPLSCGASALVAELRIEIGAPFNATDANSPIYWLENGYLHFAPAGVGRYRCAPNGIEINVAPAADPELVEGLLIATALPALLWMRGAFVLHAAAALLPGSDRAVIFAGPSGIGKSTIIAQLTGHGARLIADDSVCLALSANAVSVSGLCEGYFLSEAAALPRRFRSVPAAARCQEAQLGAICFVTRNESRAPFERISGVGAIEQLLVNRHRPKVPDLLGLHGSRLHDCAQIAHRVPAYFWHRGESRPALSSVEHETLAKLARGEEWTRLSGTATTSGSART</sequence>
<accession>A0A4U1L492</accession>
<dbReference type="Proteomes" id="UP000309138">
    <property type="component" value="Unassembled WGS sequence"/>
</dbReference>
<keyword evidence="2" id="KW-1185">Reference proteome</keyword>
<dbReference type="InterPro" id="IPR027417">
    <property type="entry name" value="P-loop_NTPase"/>
</dbReference>
<dbReference type="Gene3D" id="3.40.50.300">
    <property type="entry name" value="P-loop containing nucleotide triphosphate hydrolases"/>
    <property type="match status" value="1"/>
</dbReference>
<evidence type="ECO:0000313" key="2">
    <source>
        <dbReference type="Proteomes" id="UP000309138"/>
    </source>
</evidence>
<comment type="caution">
    <text evidence="1">The sequence shown here is derived from an EMBL/GenBank/DDBJ whole genome shotgun (WGS) entry which is preliminary data.</text>
</comment>